<keyword evidence="6" id="KW-1185">Reference proteome</keyword>
<reference evidence="5 6" key="1">
    <citation type="submission" date="2019-07" db="EMBL/GenBank/DDBJ databases">
        <title>Whole genome shotgun sequence of Reyranella soli NBRC 108950.</title>
        <authorList>
            <person name="Hosoyama A."/>
            <person name="Uohara A."/>
            <person name="Ohji S."/>
            <person name="Ichikawa N."/>
        </authorList>
    </citation>
    <scope>NUCLEOTIDE SEQUENCE [LARGE SCALE GENOMIC DNA]</scope>
    <source>
        <strain evidence="5 6">NBRC 108950</strain>
    </source>
</reference>
<evidence type="ECO:0000259" key="4">
    <source>
        <dbReference type="Pfam" id="PF02775"/>
    </source>
</evidence>
<feature type="domain" description="Thiamine pyrophosphate enzyme TPP-binding" evidence="4">
    <location>
        <begin position="47"/>
        <end position="175"/>
    </location>
</feature>
<gene>
    <name evidence="5" type="ORF">RSO01_74350</name>
</gene>
<dbReference type="InterPro" id="IPR051818">
    <property type="entry name" value="TPP_dependent_decarboxylase"/>
</dbReference>
<evidence type="ECO:0000313" key="6">
    <source>
        <dbReference type="Proteomes" id="UP000321058"/>
    </source>
</evidence>
<dbReference type="GO" id="GO:0044281">
    <property type="term" value="P:small molecule metabolic process"/>
    <property type="evidence" value="ECO:0007669"/>
    <property type="project" value="UniProtKB-ARBA"/>
</dbReference>
<feature type="region of interest" description="Disordered" evidence="3">
    <location>
        <begin position="115"/>
        <end position="135"/>
    </location>
</feature>
<keyword evidence="2" id="KW-0456">Lyase</keyword>
<protein>
    <submittedName>
        <fullName evidence="5">Aldehyde dehydrogenase</fullName>
    </submittedName>
</protein>
<dbReference type="Proteomes" id="UP000321058">
    <property type="component" value="Unassembled WGS sequence"/>
</dbReference>
<dbReference type="GO" id="GO:0030976">
    <property type="term" value="F:thiamine pyrophosphate binding"/>
    <property type="evidence" value="ECO:0007669"/>
    <property type="project" value="InterPro"/>
</dbReference>
<dbReference type="PANTHER" id="PTHR42818:SF1">
    <property type="entry name" value="SULFOPYRUVATE DECARBOXYLASE"/>
    <property type="match status" value="1"/>
</dbReference>
<name>A0A512NMW4_9HYPH</name>
<dbReference type="Pfam" id="PF02775">
    <property type="entry name" value="TPP_enzyme_C"/>
    <property type="match status" value="1"/>
</dbReference>
<evidence type="ECO:0000256" key="1">
    <source>
        <dbReference type="ARBA" id="ARBA00022793"/>
    </source>
</evidence>
<dbReference type="GO" id="GO:0016831">
    <property type="term" value="F:carboxy-lyase activity"/>
    <property type="evidence" value="ECO:0007669"/>
    <property type="project" value="UniProtKB-KW"/>
</dbReference>
<accession>A0A512NMW4</accession>
<proteinExistence type="predicted"/>
<dbReference type="PANTHER" id="PTHR42818">
    <property type="entry name" value="SULFOPYRUVATE DECARBOXYLASE SUBUNIT ALPHA"/>
    <property type="match status" value="1"/>
</dbReference>
<organism evidence="5 6">
    <name type="scientific">Reyranella soli</name>
    <dbReference type="NCBI Taxonomy" id="1230389"/>
    <lineage>
        <taxon>Bacteria</taxon>
        <taxon>Pseudomonadati</taxon>
        <taxon>Pseudomonadota</taxon>
        <taxon>Alphaproteobacteria</taxon>
        <taxon>Hyphomicrobiales</taxon>
        <taxon>Reyranellaceae</taxon>
        <taxon>Reyranella</taxon>
    </lineage>
</organism>
<evidence type="ECO:0000256" key="2">
    <source>
        <dbReference type="ARBA" id="ARBA00023239"/>
    </source>
</evidence>
<keyword evidence="1" id="KW-0210">Decarboxylase</keyword>
<sequence>MSNGQMSKATLQRRPLVKKILEGADDNLLVIAGLGSSNWDITEAGDRPLNMPLWGAMGAPVSMGLGLALAQPDKRVLVITGDADLMMSLGSLATVATQQPENLAIVVLDNEKFGETGNQASHTSPRNNGPTNSGAGADLAVIAKGCGIADVGTVRDASEVAELVKAARTTKGPVFRLVKVMVEKLEFVMPPQDGAHLKDRFRQALLGHP</sequence>
<dbReference type="InterPro" id="IPR029061">
    <property type="entry name" value="THDP-binding"/>
</dbReference>
<dbReference type="AlphaFoldDB" id="A0A512NMW4"/>
<dbReference type="Gene3D" id="3.40.50.970">
    <property type="match status" value="1"/>
</dbReference>
<dbReference type="EMBL" id="BKAJ01000156">
    <property type="protein sequence ID" value="GEP60269.1"/>
    <property type="molecule type" value="Genomic_DNA"/>
</dbReference>
<comment type="caution">
    <text evidence="5">The sequence shown here is derived from an EMBL/GenBank/DDBJ whole genome shotgun (WGS) entry which is preliminary data.</text>
</comment>
<dbReference type="InterPro" id="IPR011766">
    <property type="entry name" value="TPP_enzyme_TPP-bd"/>
</dbReference>
<dbReference type="SUPFAM" id="SSF52518">
    <property type="entry name" value="Thiamin diphosphate-binding fold (THDP-binding)"/>
    <property type="match status" value="1"/>
</dbReference>
<evidence type="ECO:0000313" key="5">
    <source>
        <dbReference type="EMBL" id="GEP60269.1"/>
    </source>
</evidence>
<feature type="compositionally biased region" description="Polar residues" evidence="3">
    <location>
        <begin position="116"/>
        <end position="134"/>
    </location>
</feature>
<evidence type="ECO:0000256" key="3">
    <source>
        <dbReference type="SAM" id="MobiDB-lite"/>
    </source>
</evidence>